<proteinExistence type="predicted"/>
<keyword evidence="2" id="KW-1185">Reference proteome</keyword>
<dbReference type="Proteomes" id="UP001204615">
    <property type="component" value="Unassembled WGS sequence"/>
</dbReference>
<gene>
    <name evidence="1" type="ORF">NC595_18330</name>
</gene>
<name>A0ABT1FFU1_9GAMM</name>
<dbReference type="EMBL" id="JAMZEK010000004">
    <property type="protein sequence ID" value="MCP1376010.1"/>
    <property type="molecule type" value="Genomic_DNA"/>
</dbReference>
<protein>
    <submittedName>
        <fullName evidence="1">Uncharacterized protein</fullName>
    </submittedName>
</protein>
<dbReference type="RefSeq" id="WP_253568799.1">
    <property type="nucleotide sequence ID" value="NZ_JAMZEK010000004.1"/>
</dbReference>
<organism evidence="1 2">
    <name type="scientific">Dyella lutea</name>
    <dbReference type="NCBI Taxonomy" id="2950441"/>
    <lineage>
        <taxon>Bacteria</taxon>
        <taxon>Pseudomonadati</taxon>
        <taxon>Pseudomonadota</taxon>
        <taxon>Gammaproteobacteria</taxon>
        <taxon>Lysobacterales</taxon>
        <taxon>Rhodanobacteraceae</taxon>
        <taxon>Dyella</taxon>
    </lineage>
</organism>
<evidence type="ECO:0000313" key="1">
    <source>
        <dbReference type="EMBL" id="MCP1376010.1"/>
    </source>
</evidence>
<sequence length="98" mass="11103">MASPKSDVRSSELAMRSLLVVQQFAEKDARFAMCEVVDELVARFGISRANAYRKVGQAIDVLAIHYDPDKTRFGDRISAGFFQRRLEDPSFHPGRQRA</sequence>
<reference evidence="1 2" key="1">
    <citation type="submission" date="2022-06" db="EMBL/GenBank/DDBJ databases">
        <title>Dyella sp. Sa strain:Sa Genome sequencing.</title>
        <authorList>
            <person name="Park S."/>
        </authorList>
    </citation>
    <scope>NUCLEOTIDE SEQUENCE [LARGE SCALE GENOMIC DNA]</scope>
    <source>
        <strain evidence="1 2">Sa</strain>
    </source>
</reference>
<evidence type="ECO:0000313" key="2">
    <source>
        <dbReference type="Proteomes" id="UP001204615"/>
    </source>
</evidence>
<accession>A0ABT1FFU1</accession>
<comment type="caution">
    <text evidence="1">The sequence shown here is derived from an EMBL/GenBank/DDBJ whole genome shotgun (WGS) entry which is preliminary data.</text>
</comment>